<gene>
    <name evidence="2" type="ORF">C5L30_001861</name>
</gene>
<comment type="caution">
    <text evidence="2">The sequence shown here is derived from an EMBL/GenBank/DDBJ whole genome shotgun (WGS) entry which is preliminary data.</text>
</comment>
<accession>A0A4R5NBU8</accession>
<dbReference type="EMBL" id="PUFN01000029">
    <property type="protein sequence ID" value="TDG69728.1"/>
    <property type="molecule type" value="Genomic_DNA"/>
</dbReference>
<dbReference type="AlphaFoldDB" id="A0A4R5NBU8"/>
<organism evidence="2 3">
    <name type="scientific">Companilactobacillus farciminis</name>
    <dbReference type="NCBI Taxonomy" id="1612"/>
    <lineage>
        <taxon>Bacteria</taxon>
        <taxon>Bacillati</taxon>
        <taxon>Bacillota</taxon>
        <taxon>Bacilli</taxon>
        <taxon>Lactobacillales</taxon>
        <taxon>Lactobacillaceae</taxon>
        <taxon>Companilactobacillus</taxon>
    </lineage>
</organism>
<protein>
    <recommendedName>
        <fullName evidence="4">Lipoprotein</fullName>
    </recommendedName>
</protein>
<proteinExistence type="predicted"/>
<name>A0A4R5NBU8_9LACO</name>
<evidence type="ECO:0008006" key="4">
    <source>
        <dbReference type="Google" id="ProtNLM"/>
    </source>
</evidence>
<evidence type="ECO:0000256" key="1">
    <source>
        <dbReference type="SAM" id="SignalP"/>
    </source>
</evidence>
<evidence type="ECO:0000313" key="2">
    <source>
        <dbReference type="EMBL" id="TDG69728.1"/>
    </source>
</evidence>
<keyword evidence="1" id="KW-0732">Signal</keyword>
<dbReference type="Proteomes" id="UP000295257">
    <property type="component" value="Unassembled WGS sequence"/>
</dbReference>
<reference evidence="2 3" key="1">
    <citation type="journal article" date="2019" name="Appl. Microbiol. Biotechnol.">
        <title>Uncovering carbohydrate metabolism through a genotype-phenotype association study of 56 lactic acid bacteria genomes.</title>
        <authorList>
            <person name="Buron-Moles G."/>
            <person name="Chailyan A."/>
            <person name="Dolejs I."/>
            <person name="Forster J."/>
            <person name="Miks M.H."/>
        </authorList>
    </citation>
    <scope>NUCLEOTIDE SEQUENCE [LARGE SCALE GENOMIC DNA]</scope>
    <source>
        <strain evidence="2 3">ATCC 29644</strain>
    </source>
</reference>
<dbReference type="OrthoDB" id="2315450at2"/>
<evidence type="ECO:0000313" key="3">
    <source>
        <dbReference type="Proteomes" id="UP000295257"/>
    </source>
</evidence>
<feature type="signal peptide" evidence="1">
    <location>
        <begin position="1"/>
        <end position="19"/>
    </location>
</feature>
<keyword evidence="3" id="KW-1185">Reference proteome</keyword>
<sequence>MKKILLILVALGVILPLSACSVKSMQKDQSRQSKQVQLLEKNKQAWKKEIADADVIESDGLKGESTYVGTTLNQLKNHNQALIKGTVVNLEKMQSPKNMAYTKATIHIDKVLSGDKALQNKDYFVALNGGVVSFDRWYANMSKPKDFDHKMLIKHDEFPLPSIGSEIITGLMPIHLDEPLEYNSALKQSGFTIKNSFAMDGAKYNFWVKKPDTKKYQLNNPTVKKSDTQLAQELTKLTNEINRKYK</sequence>
<dbReference type="STRING" id="1612.ABB44_04540"/>
<feature type="chain" id="PRO_5039479663" description="Lipoprotein" evidence="1">
    <location>
        <begin position="20"/>
        <end position="246"/>
    </location>
</feature>
<dbReference type="RefSeq" id="WP_133278268.1">
    <property type="nucleotide sequence ID" value="NZ_PUFN01000029.1"/>
</dbReference>